<gene>
    <name evidence="3" type="ORF">IW254_001134</name>
</gene>
<dbReference type="Proteomes" id="UP000658613">
    <property type="component" value="Unassembled WGS sequence"/>
</dbReference>
<evidence type="ECO:0000313" key="3">
    <source>
        <dbReference type="EMBL" id="MBG6122165.1"/>
    </source>
</evidence>
<dbReference type="EMBL" id="JADOUE010000001">
    <property type="protein sequence ID" value="MBG6122165.1"/>
    <property type="molecule type" value="Genomic_DNA"/>
</dbReference>
<accession>A0A931DXY6</accession>
<dbReference type="SUPFAM" id="SSF52540">
    <property type="entry name" value="P-loop containing nucleoside triphosphate hydrolases"/>
    <property type="match status" value="1"/>
</dbReference>
<dbReference type="GO" id="GO:0006260">
    <property type="term" value="P:DNA replication"/>
    <property type="evidence" value="ECO:0007669"/>
    <property type="project" value="TreeGrafter"/>
</dbReference>
<reference evidence="3" key="1">
    <citation type="submission" date="2020-11" db="EMBL/GenBank/DDBJ databases">
        <title>Sequencing the genomes of 1000 actinobacteria strains.</title>
        <authorList>
            <person name="Klenk H.-P."/>
        </authorList>
    </citation>
    <scope>NUCLEOTIDE SEQUENCE</scope>
    <source>
        <strain evidence="3">DSM 45632</strain>
    </source>
</reference>
<dbReference type="PIRSF" id="PIRSF003073">
    <property type="entry name" value="DNAC_TnpB_IstB"/>
    <property type="match status" value="1"/>
</dbReference>
<protein>
    <submittedName>
        <fullName evidence="3">DNA replication protein DnaC</fullName>
    </submittedName>
</protein>
<feature type="domain" description="IstB-like ATP-binding" evidence="2">
    <location>
        <begin position="20"/>
        <end position="245"/>
    </location>
</feature>
<evidence type="ECO:0000313" key="4">
    <source>
        <dbReference type="Proteomes" id="UP000658613"/>
    </source>
</evidence>
<dbReference type="InterPro" id="IPR027417">
    <property type="entry name" value="P-loop_NTPase"/>
</dbReference>
<dbReference type="Pfam" id="PF01695">
    <property type="entry name" value="IstB_IS21"/>
    <property type="match status" value="1"/>
</dbReference>
<dbReference type="RefSeq" id="WP_196824608.1">
    <property type="nucleotide sequence ID" value="NZ_CP046980.1"/>
</dbReference>
<dbReference type="AlphaFoldDB" id="A0A931DXY6"/>
<dbReference type="PANTHER" id="PTHR30050">
    <property type="entry name" value="CHROMOSOMAL REPLICATION INITIATOR PROTEIN DNAA"/>
    <property type="match status" value="1"/>
</dbReference>
<feature type="compositionally biased region" description="Basic and acidic residues" evidence="1">
    <location>
        <begin position="238"/>
        <end position="250"/>
    </location>
</feature>
<dbReference type="Gene3D" id="3.40.50.300">
    <property type="entry name" value="P-loop containing nucleotide triphosphate hydrolases"/>
    <property type="match status" value="1"/>
</dbReference>
<dbReference type="InterPro" id="IPR002611">
    <property type="entry name" value="IstB_ATP-bd"/>
</dbReference>
<keyword evidence="4" id="KW-1185">Reference proteome</keyword>
<dbReference type="GO" id="GO:0005524">
    <property type="term" value="F:ATP binding"/>
    <property type="evidence" value="ECO:0007669"/>
    <property type="project" value="InterPro"/>
</dbReference>
<sequence length="265" mass="29505">MALTDEDFDKLGSLRGMRVFAATIQEIVNDPSRDNDSFEDKIKEALEAQLTARDNKVIQTRLREAKLLGSTAALERFDAYPGRGVTQDRIDRLATCEWVDYGKDLIIVGATGTGKSFLAQALAVAACRKKLTARYYRLNDLANDFDAAAEHPQARKQLLTDLQAPALIVIDDFLATDVSAHALNQVFNLLVGREHASTVIASQHEPDYWYDVFSEAALADAVMSRLANHGSKLTLTGEDMRTRDDIKQERMAPTTPTRLRQPRKP</sequence>
<organism evidence="3 4">
    <name type="scientific">Corynebacterium aquatimens</name>
    <dbReference type="NCBI Taxonomy" id="1190508"/>
    <lineage>
        <taxon>Bacteria</taxon>
        <taxon>Bacillati</taxon>
        <taxon>Actinomycetota</taxon>
        <taxon>Actinomycetes</taxon>
        <taxon>Mycobacteriales</taxon>
        <taxon>Corynebacteriaceae</taxon>
        <taxon>Corynebacterium</taxon>
    </lineage>
</organism>
<evidence type="ECO:0000256" key="1">
    <source>
        <dbReference type="SAM" id="MobiDB-lite"/>
    </source>
</evidence>
<comment type="caution">
    <text evidence="3">The sequence shown here is derived from an EMBL/GenBank/DDBJ whole genome shotgun (WGS) entry which is preliminary data.</text>
</comment>
<proteinExistence type="predicted"/>
<name>A0A931DXY6_9CORY</name>
<evidence type="ECO:0000259" key="2">
    <source>
        <dbReference type="Pfam" id="PF01695"/>
    </source>
</evidence>
<dbReference type="InterPro" id="IPR028350">
    <property type="entry name" value="DNAC/IstB-like"/>
</dbReference>
<feature type="region of interest" description="Disordered" evidence="1">
    <location>
        <begin position="234"/>
        <end position="265"/>
    </location>
</feature>
<dbReference type="PANTHER" id="PTHR30050:SF4">
    <property type="entry name" value="ATP-BINDING PROTEIN RV3427C IN INSERTION SEQUENCE-RELATED"/>
    <property type="match status" value="1"/>
</dbReference>